<keyword evidence="5" id="KW-1185">Reference proteome</keyword>
<comment type="caution">
    <text evidence="4">The sequence shown here is derived from an EMBL/GenBank/DDBJ whole genome shotgun (WGS) entry which is preliminary data.</text>
</comment>
<keyword evidence="2" id="KW-0677">Repeat</keyword>
<dbReference type="Pfam" id="PF14538">
    <property type="entry name" value="Raptor_N"/>
    <property type="match status" value="1"/>
</dbReference>
<evidence type="ECO:0000259" key="3">
    <source>
        <dbReference type="Pfam" id="PF14538"/>
    </source>
</evidence>
<organism evidence="4 5">
    <name type="scientific">Prorocentrum cordatum</name>
    <dbReference type="NCBI Taxonomy" id="2364126"/>
    <lineage>
        <taxon>Eukaryota</taxon>
        <taxon>Sar</taxon>
        <taxon>Alveolata</taxon>
        <taxon>Dinophyceae</taxon>
        <taxon>Prorocentrales</taxon>
        <taxon>Prorocentraceae</taxon>
        <taxon>Prorocentrum</taxon>
    </lineage>
</organism>
<name>A0ABN9R7I7_9DINO</name>
<evidence type="ECO:0000256" key="1">
    <source>
        <dbReference type="ARBA" id="ARBA00022574"/>
    </source>
</evidence>
<accession>A0ABN9R7I7</accession>
<dbReference type="InterPro" id="IPR004083">
    <property type="entry name" value="Raptor"/>
</dbReference>
<feature type="non-terminal residue" evidence="4">
    <location>
        <position position="422"/>
    </location>
</feature>
<evidence type="ECO:0000256" key="2">
    <source>
        <dbReference type="ARBA" id="ARBA00022737"/>
    </source>
</evidence>
<dbReference type="PANTHER" id="PTHR12848">
    <property type="entry name" value="REGULATORY-ASSOCIATED PROTEIN OF MTOR"/>
    <property type="match status" value="1"/>
</dbReference>
<evidence type="ECO:0000313" key="4">
    <source>
        <dbReference type="EMBL" id="CAK0813462.1"/>
    </source>
</evidence>
<dbReference type="EMBL" id="CAUYUJ010005387">
    <property type="protein sequence ID" value="CAK0813462.1"/>
    <property type="molecule type" value="Genomic_DNA"/>
</dbReference>
<reference evidence="4" key="1">
    <citation type="submission" date="2023-10" db="EMBL/GenBank/DDBJ databases">
        <authorList>
            <person name="Chen Y."/>
            <person name="Shah S."/>
            <person name="Dougan E. K."/>
            <person name="Thang M."/>
            <person name="Chan C."/>
        </authorList>
    </citation>
    <scope>NUCLEOTIDE SEQUENCE [LARGE SCALE GENOMIC DNA]</scope>
</reference>
<dbReference type="PANTHER" id="PTHR12848:SF16">
    <property type="entry name" value="REGULATORY-ASSOCIATED PROTEIN OF MTOR"/>
    <property type="match status" value="1"/>
</dbReference>
<dbReference type="Proteomes" id="UP001189429">
    <property type="component" value="Unassembled WGS sequence"/>
</dbReference>
<dbReference type="InterPro" id="IPR029347">
    <property type="entry name" value="Raptor_N"/>
</dbReference>
<keyword evidence="1" id="KW-0853">WD repeat</keyword>
<feature type="domain" description="Raptor N-terminal CASPase-like" evidence="3">
    <location>
        <begin position="8"/>
        <end position="82"/>
    </location>
</feature>
<dbReference type="PRINTS" id="PR01547">
    <property type="entry name" value="YEAST176DUF"/>
</dbReference>
<proteinExistence type="predicted"/>
<sequence length="422" mass="46215">MLDYLMTVTTATRTLTSERVVFHYMHHHAPSLPALKDEGKLLVYDHDSNEHRPLPLQAVHEQLREPAVYAFDCPHAGRLVRSLDELVPAWQDVIALGTCGASEGLPWGKLGLPADLFTSSRSPSVLAPVKTALSFYRVRGRAVSPAALDAVRLVTGRPQDRGTSLGELNSVLTAVTDAIAWSALAPSVFWRLFREDGALAELCRNFLLAARILHSFGLQASSRPPLPPTHGHHLWEVWDSTLELFLVRLGRAQCPSPQRPLAAAGGPPEEHRRAAFFDEQMVAFSVWLRFHGVGHEEGAEGAPERAPEPPAELPVLLQGLLHPSCRLQALLLLGCFVDLGPWAVRQALMVGVRPYLTKLLQQDDADSAPELEATLAVWAKILATCGEGPPGNRTFAHFLRLVRSERLSCYHRNGSPSSSSSS</sequence>
<protein>
    <recommendedName>
        <fullName evidence="3">Raptor N-terminal CASPase-like domain-containing protein</fullName>
    </recommendedName>
</protein>
<gene>
    <name evidence="4" type="ORF">PCOR1329_LOCUS17374</name>
</gene>
<evidence type="ECO:0000313" key="5">
    <source>
        <dbReference type="Proteomes" id="UP001189429"/>
    </source>
</evidence>